<dbReference type="AlphaFoldDB" id="A0A449BIA9"/>
<sequence length="975" mass="108692">MRKILFTFIMLLMLSFMLIACTTDPSDNPDDEKPIEQTPGETDPDDDKPKDTKAPVFKDIYDGFLSDVEHLAHMTFDLFEGVVVTDDVTPSNSILLEIIDDGGYQNDIPGVYTITIQASDNAGNKSTAKRDVYVIDGLMIQTYKLFINDDELAVSVNEEEALMYTSSGTKFRSKDVIQLMTKEFFLAEYDKYKAAHTNNGGVPYMNNGALIVVDPSMKIKLVRVSSGSVFEIDENNEMKQDSQLNWNSGINASSGSGMLKNIPTLLETLIPEGGFIIFAPGKDPYDARMALISRVFSSVYTTGAVNKDIRDIDIREVKVDIHQDSDYVPMPPRLTTPSIKLYKNMLTWEAIPNATKYLIYVDGKEFAQIEGTNLSLDLLSLVESPKNGTAYEIEVQAVPDNTGKNGLSYLSNKVLYKKVTFSETQTPVITKNGNEISWNLIDGASSYDIYFTIGTVSLKAGNVTTNAFDLTTFETLFPGVSKVSVIAIGDDTHFDSNESNQIEVTLGKVETLVINGYKVDVLRTGALNYFVRRNLSYATQNGFNGAPYLFLIVDPMTLNESHKNVEFKESYGSIVLLENDFTVKMINSTGTGKSWNILDGWYQNKFYKSNAEQIESIIHSIYSGDYLLIGKYANLLNVTTPTDSVIINVDAREFVNHFYVKDNGAEFKDEAWRGDMSTFLDPRNVTFEIIEKVIIVTEKLETPEISIEEDILSWEEISNAGTYYIYVDGIKVHETTGLFIDMKELNLKASPDGISYTVEVMAIPQDMIHYEISEKSNQVTYVQFGEEEPEQPEFYTHMKVNNVEVAVTFNMENAFNRLSSGAAFRSKDEIQVMTKEHFLAEFEKHAGSYADSNGNVFFPNGVLLIVDKNLNVKLLRVGVGITAEVNENDEVKTSSLGWGNTQATGGGFANLVGERLESLIPDGGYLIFAPATTNNISRTWMVKNLFHSGYQSGATAVANKDIRVSEVKLELLDRS</sequence>
<gene>
    <name evidence="3" type="ORF">NCTC10172_00192</name>
</gene>
<dbReference type="RefSeq" id="WP_035369053.1">
    <property type="nucleotide sequence ID" value="NZ_LR215050.1"/>
</dbReference>
<keyword evidence="2" id="KW-0732">Signal</keyword>
<protein>
    <recommendedName>
        <fullName evidence="5">Pesticidal crystal protein Cry22Aa Ig-like domain-containing protein</fullName>
    </recommendedName>
</protein>
<feature type="signal peptide" evidence="2">
    <location>
        <begin position="1"/>
        <end position="20"/>
    </location>
</feature>
<accession>A0A449BIA9</accession>
<reference evidence="3 4" key="1">
    <citation type="submission" date="2019-01" db="EMBL/GenBank/DDBJ databases">
        <authorList>
            <consortium name="Pathogen Informatics"/>
        </authorList>
    </citation>
    <scope>NUCLEOTIDE SEQUENCE [LARGE SCALE GENOMIC DNA]</scope>
    <source>
        <strain evidence="3 4">NCTC10172</strain>
    </source>
</reference>
<dbReference type="InterPro" id="IPR013783">
    <property type="entry name" value="Ig-like_fold"/>
</dbReference>
<feature type="region of interest" description="Disordered" evidence="1">
    <location>
        <begin position="25"/>
        <end position="52"/>
    </location>
</feature>
<evidence type="ECO:0000256" key="2">
    <source>
        <dbReference type="SAM" id="SignalP"/>
    </source>
</evidence>
<evidence type="ECO:0000313" key="3">
    <source>
        <dbReference type="EMBL" id="VEU82185.1"/>
    </source>
</evidence>
<keyword evidence="4" id="KW-1185">Reference proteome</keyword>
<feature type="chain" id="PRO_5019478292" description="Pesticidal crystal protein Cry22Aa Ig-like domain-containing protein" evidence="2">
    <location>
        <begin position="21"/>
        <end position="975"/>
    </location>
</feature>
<dbReference type="Proteomes" id="UP000290909">
    <property type="component" value="Chromosome"/>
</dbReference>
<dbReference type="Gene3D" id="2.60.40.10">
    <property type="entry name" value="Immunoglobulins"/>
    <property type="match status" value="1"/>
</dbReference>
<dbReference type="KEGG" id="ahk:NCTC10172_00192"/>
<dbReference type="STRING" id="1408416.GCA_000702765_00747"/>
<organism evidence="3 4">
    <name type="scientific">Acholeplasma hippikon</name>
    <dbReference type="NCBI Taxonomy" id="264636"/>
    <lineage>
        <taxon>Bacteria</taxon>
        <taxon>Bacillati</taxon>
        <taxon>Mycoplasmatota</taxon>
        <taxon>Mollicutes</taxon>
        <taxon>Acholeplasmatales</taxon>
        <taxon>Acholeplasmataceae</taxon>
        <taxon>Acholeplasma</taxon>
    </lineage>
</organism>
<evidence type="ECO:0008006" key="5">
    <source>
        <dbReference type="Google" id="ProtNLM"/>
    </source>
</evidence>
<evidence type="ECO:0000256" key="1">
    <source>
        <dbReference type="SAM" id="MobiDB-lite"/>
    </source>
</evidence>
<evidence type="ECO:0000313" key="4">
    <source>
        <dbReference type="Proteomes" id="UP000290909"/>
    </source>
</evidence>
<proteinExistence type="predicted"/>
<dbReference type="EMBL" id="LR215050">
    <property type="protein sequence ID" value="VEU82185.1"/>
    <property type="molecule type" value="Genomic_DNA"/>
</dbReference>
<name>A0A449BIA9_9MOLU</name>
<dbReference type="PROSITE" id="PS51257">
    <property type="entry name" value="PROKAR_LIPOPROTEIN"/>
    <property type="match status" value="1"/>
</dbReference>